<sequence length="55" mass="6172">MTSKKDLTVVWLDLANAFGSILHKLIYTALDTPIFHPVTRKSLRVTWMISNSGSP</sequence>
<dbReference type="Proteomes" id="UP000828390">
    <property type="component" value="Unassembled WGS sequence"/>
</dbReference>
<evidence type="ECO:0008006" key="3">
    <source>
        <dbReference type="Google" id="ProtNLM"/>
    </source>
</evidence>
<accession>A0A9D4ICP8</accession>
<gene>
    <name evidence="1" type="ORF">DPMN_169913</name>
</gene>
<name>A0A9D4ICP8_DREPO</name>
<dbReference type="AlphaFoldDB" id="A0A9D4ICP8"/>
<evidence type="ECO:0000313" key="1">
    <source>
        <dbReference type="EMBL" id="KAH3768694.1"/>
    </source>
</evidence>
<reference evidence="1" key="1">
    <citation type="journal article" date="2019" name="bioRxiv">
        <title>The Genome of the Zebra Mussel, Dreissena polymorpha: A Resource for Invasive Species Research.</title>
        <authorList>
            <person name="McCartney M.A."/>
            <person name="Auch B."/>
            <person name="Kono T."/>
            <person name="Mallez S."/>
            <person name="Zhang Y."/>
            <person name="Obille A."/>
            <person name="Becker A."/>
            <person name="Abrahante J.E."/>
            <person name="Garbe J."/>
            <person name="Badalamenti J.P."/>
            <person name="Herman A."/>
            <person name="Mangelson H."/>
            <person name="Liachko I."/>
            <person name="Sullivan S."/>
            <person name="Sone E.D."/>
            <person name="Koren S."/>
            <person name="Silverstein K.A.T."/>
            <person name="Beckman K.B."/>
            <person name="Gohl D.M."/>
        </authorList>
    </citation>
    <scope>NUCLEOTIDE SEQUENCE</scope>
    <source>
        <strain evidence="1">Duluth1</strain>
        <tissue evidence="1">Whole animal</tissue>
    </source>
</reference>
<evidence type="ECO:0000313" key="2">
    <source>
        <dbReference type="Proteomes" id="UP000828390"/>
    </source>
</evidence>
<organism evidence="1 2">
    <name type="scientific">Dreissena polymorpha</name>
    <name type="common">Zebra mussel</name>
    <name type="synonym">Mytilus polymorpha</name>
    <dbReference type="NCBI Taxonomy" id="45954"/>
    <lineage>
        <taxon>Eukaryota</taxon>
        <taxon>Metazoa</taxon>
        <taxon>Spiralia</taxon>
        <taxon>Lophotrochozoa</taxon>
        <taxon>Mollusca</taxon>
        <taxon>Bivalvia</taxon>
        <taxon>Autobranchia</taxon>
        <taxon>Heteroconchia</taxon>
        <taxon>Euheterodonta</taxon>
        <taxon>Imparidentia</taxon>
        <taxon>Neoheterodontei</taxon>
        <taxon>Myida</taxon>
        <taxon>Dreissenoidea</taxon>
        <taxon>Dreissenidae</taxon>
        <taxon>Dreissena</taxon>
    </lineage>
</organism>
<proteinExistence type="predicted"/>
<reference evidence="1" key="2">
    <citation type="submission" date="2020-11" db="EMBL/GenBank/DDBJ databases">
        <authorList>
            <person name="McCartney M.A."/>
            <person name="Auch B."/>
            <person name="Kono T."/>
            <person name="Mallez S."/>
            <person name="Becker A."/>
            <person name="Gohl D.M."/>
            <person name="Silverstein K.A.T."/>
            <person name="Koren S."/>
            <person name="Bechman K.B."/>
            <person name="Herman A."/>
            <person name="Abrahante J.E."/>
            <person name="Garbe J."/>
        </authorList>
    </citation>
    <scope>NUCLEOTIDE SEQUENCE</scope>
    <source>
        <strain evidence="1">Duluth1</strain>
        <tissue evidence="1">Whole animal</tissue>
    </source>
</reference>
<keyword evidence="2" id="KW-1185">Reference proteome</keyword>
<dbReference type="EMBL" id="JAIWYP010000009">
    <property type="protein sequence ID" value="KAH3768694.1"/>
    <property type="molecule type" value="Genomic_DNA"/>
</dbReference>
<comment type="caution">
    <text evidence="1">The sequence shown here is derived from an EMBL/GenBank/DDBJ whole genome shotgun (WGS) entry which is preliminary data.</text>
</comment>
<protein>
    <recommendedName>
        <fullName evidence="3">Reverse transcriptase</fullName>
    </recommendedName>
</protein>